<feature type="transmembrane region" description="Helical" evidence="1">
    <location>
        <begin position="12"/>
        <end position="31"/>
    </location>
</feature>
<feature type="transmembrane region" description="Helical" evidence="1">
    <location>
        <begin position="154"/>
        <end position="179"/>
    </location>
</feature>
<feature type="transmembrane region" description="Helical" evidence="1">
    <location>
        <begin position="52"/>
        <end position="75"/>
    </location>
</feature>
<dbReference type="EMBL" id="JARJCW010000014">
    <property type="protein sequence ID" value="KAJ7217207.1"/>
    <property type="molecule type" value="Genomic_DNA"/>
</dbReference>
<dbReference type="Proteomes" id="UP001219525">
    <property type="component" value="Unassembled WGS sequence"/>
</dbReference>
<sequence>LNVNLEVGSLQIGFLTSGFLFGALTVQALIYNRKFGRDHWTLKLLVCEMCQLFLELGQICCVAHAIYIVTITQSGNLLALLVPPRTIGASFLLGCAVGPLVEAFYVSRLLRFSGKLYVALVGWSLALARFGGWVFLAVHVILTKSLSEFVDEYGWLFASLLGMSGIIDLTISAWIAYFLARRRSRTRTTAQNESTRQLLDRVILWTLQTGVITRYSS</sequence>
<keyword evidence="3" id="KW-1185">Reference proteome</keyword>
<feature type="non-terminal residue" evidence="2">
    <location>
        <position position="217"/>
    </location>
</feature>
<protein>
    <submittedName>
        <fullName evidence="2">Uncharacterized protein</fullName>
    </submittedName>
</protein>
<keyword evidence="1" id="KW-0812">Transmembrane</keyword>
<comment type="caution">
    <text evidence="2">The sequence shown here is derived from an EMBL/GenBank/DDBJ whole genome shotgun (WGS) entry which is preliminary data.</text>
</comment>
<feature type="transmembrane region" description="Helical" evidence="1">
    <location>
        <begin position="87"/>
        <end position="105"/>
    </location>
</feature>
<dbReference type="AlphaFoldDB" id="A0AAD6YHA1"/>
<accession>A0AAD6YHA1</accession>
<evidence type="ECO:0000256" key="1">
    <source>
        <dbReference type="SAM" id="Phobius"/>
    </source>
</evidence>
<organism evidence="2 3">
    <name type="scientific">Mycena pura</name>
    <dbReference type="NCBI Taxonomy" id="153505"/>
    <lineage>
        <taxon>Eukaryota</taxon>
        <taxon>Fungi</taxon>
        <taxon>Dikarya</taxon>
        <taxon>Basidiomycota</taxon>
        <taxon>Agaricomycotina</taxon>
        <taxon>Agaricomycetes</taxon>
        <taxon>Agaricomycetidae</taxon>
        <taxon>Agaricales</taxon>
        <taxon>Marasmiineae</taxon>
        <taxon>Mycenaceae</taxon>
        <taxon>Mycena</taxon>
    </lineage>
</organism>
<feature type="transmembrane region" description="Helical" evidence="1">
    <location>
        <begin position="117"/>
        <end position="142"/>
    </location>
</feature>
<evidence type="ECO:0000313" key="2">
    <source>
        <dbReference type="EMBL" id="KAJ7217207.1"/>
    </source>
</evidence>
<keyword evidence="1" id="KW-0472">Membrane</keyword>
<name>A0AAD6YHA1_9AGAR</name>
<proteinExistence type="predicted"/>
<reference evidence="2" key="1">
    <citation type="submission" date="2023-03" db="EMBL/GenBank/DDBJ databases">
        <title>Massive genome expansion in bonnet fungi (Mycena s.s.) driven by repeated elements and novel gene families across ecological guilds.</title>
        <authorList>
            <consortium name="Lawrence Berkeley National Laboratory"/>
            <person name="Harder C.B."/>
            <person name="Miyauchi S."/>
            <person name="Viragh M."/>
            <person name="Kuo A."/>
            <person name="Thoen E."/>
            <person name="Andreopoulos B."/>
            <person name="Lu D."/>
            <person name="Skrede I."/>
            <person name="Drula E."/>
            <person name="Henrissat B."/>
            <person name="Morin E."/>
            <person name="Kohler A."/>
            <person name="Barry K."/>
            <person name="LaButti K."/>
            <person name="Morin E."/>
            <person name="Salamov A."/>
            <person name="Lipzen A."/>
            <person name="Mereny Z."/>
            <person name="Hegedus B."/>
            <person name="Baldrian P."/>
            <person name="Stursova M."/>
            <person name="Weitz H."/>
            <person name="Taylor A."/>
            <person name="Grigoriev I.V."/>
            <person name="Nagy L.G."/>
            <person name="Martin F."/>
            <person name="Kauserud H."/>
        </authorList>
    </citation>
    <scope>NUCLEOTIDE SEQUENCE</scope>
    <source>
        <strain evidence="2">9144</strain>
    </source>
</reference>
<gene>
    <name evidence="2" type="ORF">GGX14DRAFT_602583</name>
</gene>
<evidence type="ECO:0000313" key="3">
    <source>
        <dbReference type="Proteomes" id="UP001219525"/>
    </source>
</evidence>
<keyword evidence="1" id="KW-1133">Transmembrane helix</keyword>